<dbReference type="PANTHER" id="PTHR35525:SF3">
    <property type="entry name" value="BLL6575 PROTEIN"/>
    <property type="match status" value="1"/>
</dbReference>
<dbReference type="OrthoDB" id="3531194at2"/>
<dbReference type="InterPro" id="IPR023286">
    <property type="entry name" value="ABATE_dom_sf"/>
</dbReference>
<dbReference type="AlphaFoldDB" id="A0A561E2X4"/>
<accession>A0A561E2X4</accession>
<evidence type="ECO:0000313" key="2">
    <source>
        <dbReference type="EMBL" id="TWE09941.1"/>
    </source>
</evidence>
<keyword evidence="3" id="KW-1185">Reference proteome</keyword>
<comment type="caution">
    <text evidence="2">The sequence shown here is derived from an EMBL/GenBank/DDBJ whole genome shotgun (WGS) entry which is preliminary data.</text>
</comment>
<dbReference type="RefSeq" id="WP_145228685.1">
    <property type="nucleotide sequence ID" value="NZ_VIVQ01000002.1"/>
</dbReference>
<dbReference type="InterPro" id="IPR010852">
    <property type="entry name" value="ABATE"/>
</dbReference>
<reference evidence="2 3" key="1">
    <citation type="submission" date="2019-06" db="EMBL/GenBank/DDBJ databases">
        <title>Sequencing the genomes of 1000 actinobacteria strains.</title>
        <authorList>
            <person name="Klenk H.-P."/>
        </authorList>
    </citation>
    <scope>NUCLEOTIDE SEQUENCE [LARGE SCALE GENOMIC DNA]</scope>
    <source>
        <strain evidence="2 3">DSM 19560</strain>
    </source>
</reference>
<proteinExistence type="predicted"/>
<dbReference type="Proteomes" id="UP000318297">
    <property type="component" value="Unassembled WGS sequence"/>
</dbReference>
<dbReference type="SUPFAM" id="SSF160904">
    <property type="entry name" value="Jann2411-like"/>
    <property type="match status" value="1"/>
</dbReference>
<feature type="domain" description="Zinc finger CGNR" evidence="1">
    <location>
        <begin position="134"/>
        <end position="176"/>
    </location>
</feature>
<evidence type="ECO:0000313" key="3">
    <source>
        <dbReference type="Proteomes" id="UP000318297"/>
    </source>
</evidence>
<dbReference type="Pfam" id="PF11706">
    <property type="entry name" value="zf-CGNR"/>
    <property type="match status" value="1"/>
</dbReference>
<dbReference type="Gene3D" id="1.10.3300.10">
    <property type="entry name" value="Jann2411-like domain"/>
    <property type="match status" value="1"/>
</dbReference>
<dbReference type="InterPro" id="IPR021005">
    <property type="entry name" value="Znf_CGNR"/>
</dbReference>
<dbReference type="EMBL" id="VIVQ01000002">
    <property type="protein sequence ID" value="TWE09941.1"/>
    <property type="molecule type" value="Genomic_DNA"/>
</dbReference>
<gene>
    <name evidence="2" type="ORF">BKA23_2286</name>
</gene>
<evidence type="ECO:0000259" key="1">
    <source>
        <dbReference type="Pfam" id="PF11706"/>
    </source>
</evidence>
<dbReference type="Pfam" id="PF07336">
    <property type="entry name" value="ABATE"/>
    <property type="match status" value="1"/>
</dbReference>
<sequence length="179" mass="19690">MLFAHDTEVALQSAAALVNTADEDPDPLAEAASYQAFVQQWEWSGPITYDAAERAAVSAIRPRLRELWSMGEVDAVTWVNDVLADERALPQLVRHDGWDWHLHATPADAPLASRWIVEAAMAVVDVIRAGELSRLNTCAAEDCDNVLVDLSKNRSRRYCEAGCGNRANVAAYRARQSNG</sequence>
<dbReference type="PANTHER" id="PTHR35525">
    <property type="entry name" value="BLL6575 PROTEIN"/>
    <property type="match status" value="1"/>
</dbReference>
<name>A0A561E2X4_9MICO</name>
<organism evidence="2 3">
    <name type="scientific">Rudaeicoccus suwonensis</name>
    <dbReference type="NCBI Taxonomy" id="657409"/>
    <lineage>
        <taxon>Bacteria</taxon>
        <taxon>Bacillati</taxon>
        <taxon>Actinomycetota</taxon>
        <taxon>Actinomycetes</taxon>
        <taxon>Micrococcales</taxon>
        <taxon>Dermacoccaceae</taxon>
        <taxon>Rudaeicoccus</taxon>
    </lineage>
</organism>
<protein>
    <submittedName>
        <fullName evidence="2">Putative stress-induced transcription regulator</fullName>
    </submittedName>
</protein>